<feature type="compositionally biased region" description="Low complexity" evidence="1">
    <location>
        <begin position="153"/>
        <end position="165"/>
    </location>
</feature>
<dbReference type="Proteomes" id="UP000612055">
    <property type="component" value="Unassembled WGS sequence"/>
</dbReference>
<feature type="region of interest" description="Disordered" evidence="1">
    <location>
        <begin position="1832"/>
        <end position="1899"/>
    </location>
</feature>
<dbReference type="Gene3D" id="1.10.287.110">
    <property type="entry name" value="DnaJ domain"/>
    <property type="match status" value="1"/>
</dbReference>
<feature type="compositionally biased region" description="Low complexity" evidence="1">
    <location>
        <begin position="549"/>
        <end position="560"/>
    </location>
</feature>
<feature type="region of interest" description="Disordered" evidence="1">
    <location>
        <begin position="750"/>
        <end position="774"/>
    </location>
</feature>
<feature type="region of interest" description="Disordered" evidence="1">
    <location>
        <begin position="1132"/>
        <end position="1171"/>
    </location>
</feature>
<protein>
    <recommendedName>
        <fullName evidence="4">J domain-containing protein</fullName>
    </recommendedName>
</protein>
<comment type="caution">
    <text evidence="2">The sequence shown here is derived from an EMBL/GenBank/DDBJ whole genome shotgun (WGS) entry which is preliminary data.</text>
</comment>
<feature type="region of interest" description="Disordered" evidence="1">
    <location>
        <begin position="942"/>
        <end position="1034"/>
    </location>
</feature>
<feature type="compositionally biased region" description="Low complexity" evidence="1">
    <location>
        <begin position="249"/>
        <end position="260"/>
    </location>
</feature>
<feature type="compositionally biased region" description="Pro residues" evidence="1">
    <location>
        <begin position="881"/>
        <end position="893"/>
    </location>
</feature>
<evidence type="ECO:0008006" key="4">
    <source>
        <dbReference type="Google" id="ProtNLM"/>
    </source>
</evidence>
<feature type="region of interest" description="Disordered" evidence="1">
    <location>
        <begin position="543"/>
        <end position="586"/>
    </location>
</feature>
<dbReference type="InterPro" id="IPR001623">
    <property type="entry name" value="DnaJ_domain"/>
</dbReference>
<feature type="compositionally biased region" description="Basic and acidic residues" evidence="1">
    <location>
        <begin position="1631"/>
        <end position="1707"/>
    </location>
</feature>
<feature type="compositionally biased region" description="Basic and acidic residues" evidence="1">
    <location>
        <begin position="1779"/>
        <end position="1794"/>
    </location>
</feature>
<feature type="compositionally biased region" description="Low complexity" evidence="1">
    <location>
        <begin position="1368"/>
        <end position="1382"/>
    </location>
</feature>
<feature type="compositionally biased region" description="Acidic residues" evidence="1">
    <location>
        <begin position="791"/>
        <end position="812"/>
    </location>
</feature>
<feature type="region of interest" description="Disordered" evidence="1">
    <location>
        <begin position="249"/>
        <end position="275"/>
    </location>
</feature>
<feature type="compositionally biased region" description="Low complexity" evidence="1">
    <location>
        <begin position="1214"/>
        <end position="1232"/>
    </location>
</feature>
<feature type="region of interest" description="Disordered" evidence="1">
    <location>
        <begin position="1082"/>
        <end position="1115"/>
    </location>
</feature>
<evidence type="ECO:0000256" key="1">
    <source>
        <dbReference type="SAM" id="MobiDB-lite"/>
    </source>
</evidence>
<reference evidence="2" key="1">
    <citation type="journal article" date="2020" name="bioRxiv">
        <title>Comparative genomics of Chlamydomonas.</title>
        <authorList>
            <person name="Craig R.J."/>
            <person name="Hasan A.R."/>
            <person name="Ness R.W."/>
            <person name="Keightley P.D."/>
        </authorList>
    </citation>
    <scope>NUCLEOTIDE SEQUENCE</scope>
    <source>
        <strain evidence="2">CCAP 11/70</strain>
    </source>
</reference>
<sequence length="2013" mass="198044">MAEVSRASAGSSGQESAPMLTLFQQVDLAGSVRRKELTLAEANAWALSVLRSGTASRATQELAAKGLEQLMLDNQVGGAAVDHGAVLAGLRLVLSDAAVSAHAFGLGLPLATKLLDRANSGLDTSPDAAAILACCLGHVASAAAQHSPDSVEPAAPSPGRRSSSGNDAPAKPHPDALALAATVARVLSTPPSQSTSPSPAASAPASTPAASSAVASSSPVGLRLLKRKQLLEAARFAAALVVATAEPSGPSSCASAGPSGQALPAGPGKAQRQGPGPGPFVALLAALLGMPPLMRHAASGRVCELVTAVAEAPGVVPALVSVLHRACSCAGGLGCSACGPLSERSRARGQALECLLALCSRGAQAGGPGGAQPAAAQALAGGALEPVLALLDSDGALAPQALKLVMWLASCPASATTTAQSASAAANASPSPSNGAEGASGDGYRRVLAALGPLVSGNATVRQRFLGALTDLAKLEPEPPAGRLLLLEVLAELVRSNPRAVTCQDGSFQEYMLDHTWSLAGKGPVGSTPCSIASVRLVGLLVQGPDGPGPSHSGPKAGARSSGGAGGSRASADEEPRVGPPPGGRVGATSAVRVLATGAYSAWASAKAAAQSGSDATGFVTYRDLALGGIETALRACPGALGAFNSTNGRQTCEVLTDALRAAAAGPGPGTGPGPTGSAEPQLQQLLAHVRLAARLQTHVATLVRVGVEHATERAAGPLLLLSYPLLQLSAAALAAALKGGQQAMELPAGAKPEAGSAGPGRGPGPDAPGPVPLRVLGSCVAAAAQALEATTEEWDLPPDEDDDSCNGDGECEGFLPPDLPGLLSEAVSRLQRALSPDQRSEGGLSGGSDGALLKEAVEAASQVQTRLQLRQAANAAHQAPPGPVFGPQPAPAGHPQAAAAVDPGSGTSASTTTGNEGAAKGGDAWAAGLAFNLGSLNLGAQGGGGKGPAAAGLARGRGRPTQQPAARGESREGGGGKRANIAAGDNSGAAAGGSGPSHNTGPGPSFVFGVTPPSPFGGASSSASGGAGSGGPAAGASKVGFGFSFGSCGAAASSNPFSPLGANGATGAASSGSGGTAPAFSLGAGAPKLPTPAAGGSASSGGEGPSRPGFRAAGSAAPGFGISFGPVAPISSAGPSTTGPPPPAFSGFVFGAAQPPPSNPPTSSAAASGGSGAPAFGFGFGPQPFSAGASSSGNAGGSAAGVPSFGCSFGPQPSTAGASSSGNAGSSPSGPAFGGGLSFGVSPGVQPRPFSTGASSSSNAGSSAAGAASFGFGFGPPGFGAGASSSGNAGSSAGRPAFAGLSFGVSPGVQPGFSLGTGSQPTAPATGMGSGSFAFGTVPSGAFGGGSAGPAPSPGFGLGSAGTSAPFGSASAAAGSTASAGPGPGSRSGSGSDGAAESSGSVPNFADPGRWTPLTPQPDGASRKAVRALRQEQGQRQPPRAKPSGPRTASKAASASPAPAPPPAHARTPQPAGRSPPPVDPKTVRPDTFGAAFGSLYLPHFQPVPDPDYPPSKYGVQHYLQSISAAPLLQVPGWEQSPEELRFGDYRNRATRGPGVGAGARPAPPPPAFMAAAAAVEAGWGARSSAKDASTQATEDGGSAAFLKAELETLKAQKAALAAELATETARRLRQEAATTEERRNAAAERRRYDSERQGFATERRSLQSQLEGERSRSRRLQADVDGQRRLVEELERELDGFRSRQEQQRQKQQQAKQRKQQRKQQRQEEEDRSRQQQQQPGQQGRSKAGGSSSSYNGYYDYSKQYDSYEDYSDEYGEDGEDKEHDGYERWYEETYGHKPPGGGTGTGGGGFSWGASGGAKAGASGSGFGFGGAGASAGAGGASSSKPGTGTGAGAGPSRSGAGAGAGFGAGAAKPPPPKSPPTGEQDAAFAASQPPTLDDTTPVRVLRQFLTQAGADAAARTCTEKAEFLALARERLNAWHVRRAAACSRLPASRGDRALFWLGPGAPVHKEALARTHKDLALRLHPDKNPGDPLATAAFQYLQAAHGRVRVLAT</sequence>
<organism evidence="2 3">
    <name type="scientific">Edaphochlamys debaryana</name>
    <dbReference type="NCBI Taxonomy" id="47281"/>
    <lineage>
        <taxon>Eukaryota</taxon>
        <taxon>Viridiplantae</taxon>
        <taxon>Chlorophyta</taxon>
        <taxon>core chlorophytes</taxon>
        <taxon>Chlorophyceae</taxon>
        <taxon>CS clade</taxon>
        <taxon>Chlamydomonadales</taxon>
        <taxon>Chlamydomonadales incertae sedis</taxon>
        <taxon>Edaphochlamys</taxon>
    </lineage>
</organism>
<feature type="compositionally biased region" description="Low complexity" evidence="1">
    <location>
        <begin position="1733"/>
        <end position="1763"/>
    </location>
</feature>
<dbReference type="EMBL" id="JAEHOE010000064">
    <property type="protein sequence ID" value="KAG2490208.1"/>
    <property type="molecule type" value="Genomic_DNA"/>
</dbReference>
<feature type="region of interest" description="Disordered" evidence="1">
    <location>
        <begin position="1548"/>
        <end position="1568"/>
    </location>
</feature>
<feature type="region of interest" description="Disordered" evidence="1">
    <location>
        <begin position="145"/>
        <end position="173"/>
    </location>
</feature>
<dbReference type="SUPFAM" id="SSF46565">
    <property type="entry name" value="Chaperone J-domain"/>
    <property type="match status" value="1"/>
</dbReference>
<proteinExistence type="predicted"/>
<evidence type="ECO:0000313" key="2">
    <source>
        <dbReference type="EMBL" id="KAG2490208.1"/>
    </source>
</evidence>
<feature type="compositionally biased region" description="Low complexity" evidence="1">
    <location>
        <begin position="1447"/>
        <end position="1458"/>
    </location>
</feature>
<dbReference type="CDD" id="cd06257">
    <property type="entry name" value="DnaJ"/>
    <property type="match status" value="1"/>
</dbReference>
<feature type="region of interest" description="Disordered" evidence="1">
    <location>
        <begin position="187"/>
        <end position="213"/>
    </location>
</feature>
<feature type="region of interest" description="Disordered" evidence="1">
    <location>
        <begin position="790"/>
        <end position="850"/>
    </location>
</feature>
<gene>
    <name evidence="2" type="ORF">HYH03_011335</name>
</gene>
<feature type="region of interest" description="Disordered" evidence="1">
    <location>
        <begin position="1368"/>
        <end position="1490"/>
    </location>
</feature>
<feature type="compositionally biased region" description="Low complexity" evidence="1">
    <location>
        <begin position="1162"/>
        <end position="1171"/>
    </location>
</feature>
<feature type="compositionally biased region" description="Low complexity" evidence="1">
    <location>
        <begin position="979"/>
        <end position="990"/>
    </location>
</feature>
<dbReference type="OrthoDB" id="541564at2759"/>
<feature type="region of interest" description="Disordered" evidence="1">
    <location>
        <begin position="1631"/>
        <end position="1808"/>
    </location>
</feature>
<feature type="compositionally biased region" description="Gly residues" evidence="1">
    <location>
        <begin position="1797"/>
        <end position="1808"/>
    </location>
</feature>
<feature type="compositionally biased region" description="Low complexity" evidence="1">
    <location>
        <begin position="894"/>
        <end position="919"/>
    </location>
</feature>
<name>A0A835XW92_9CHLO</name>
<dbReference type="InterPro" id="IPR036869">
    <property type="entry name" value="J_dom_sf"/>
</dbReference>
<keyword evidence="3" id="KW-1185">Reference proteome</keyword>
<evidence type="ECO:0000313" key="3">
    <source>
        <dbReference type="Proteomes" id="UP000612055"/>
    </source>
</evidence>
<feature type="compositionally biased region" description="Gly residues" evidence="1">
    <location>
        <begin position="1383"/>
        <end position="1393"/>
    </location>
</feature>
<feature type="region of interest" description="Disordered" evidence="1">
    <location>
        <begin position="1214"/>
        <end position="1259"/>
    </location>
</feature>
<accession>A0A835XW92</accession>
<feature type="compositionally biased region" description="Acidic residues" evidence="1">
    <location>
        <begin position="1765"/>
        <end position="1778"/>
    </location>
</feature>
<feature type="compositionally biased region" description="Basic and acidic residues" evidence="1">
    <location>
        <begin position="1723"/>
        <end position="1732"/>
    </location>
</feature>
<feature type="region of interest" description="Disordered" evidence="1">
    <location>
        <begin position="872"/>
        <end position="919"/>
    </location>
</feature>